<gene>
    <name evidence="2" type="ORF">PX52LOC_06191</name>
</gene>
<evidence type="ECO:0000259" key="1">
    <source>
        <dbReference type="Pfam" id="PF12728"/>
    </source>
</evidence>
<evidence type="ECO:0000313" key="2">
    <source>
        <dbReference type="EMBL" id="QEL19133.1"/>
    </source>
</evidence>
<dbReference type="RefSeq" id="WP_168219296.1">
    <property type="nucleotide sequence ID" value="NZ_CP042425.1"/>
</dbReference>
<dbReference type="Pfam" id="PF12728">
    <property type="entry name" value="HTH_17"/>
    <property type="match status" value="1"/>
</dbReference>
<feature type="domain" description="Helix-turn-helix" evidence="1">
    <location>
        <begin position="17"/>
        <end position="66"/>
    </location>
</feature>
<dbReference type="AlphaFoldDB" id="A0A5C1ALV3"/>
<protein>
    <recommendedName>
        <fullName evidence="1">Helix-turn-helix domain-containing protein</fullName>
    </recommendedName>
</protein>
<accession>A0A5C1ALV3</accession>
<dbReference type="EMBL" id="CP042425">
    <property type="protein sequence ID" value="QEL19133.1"/>
    <property type="molecule type" value="Genomic_DNA"/>
</dbReference>
<dbReference type="Proteomes" id="UP000324974">
    <property type="component" value="Chromosome"/>
</dbReference>
<dbReference type="InterPro" id="IPR009061">
    <property type="entry name" value="DNA-bd_dom_put_sf"/>
</dbReference>
<name>A0A5C1ALV3_9BACT</name>
<proteinExistence type="predicted"/>
<organism evidence="2 3">
    <name type="scientific">Limnoglobus roseus</name>
    <dbReference type="NCBI Taxonomy" id="2598579"/>
    <lineage>
        <taxon>Bacteria</taxon>
        <taxon>Pseudomonadati</taxon>
        <taxon>Planctomycetota</taxon>
        <taxon>Planctomycetia</taxon>
        <taxon>Gemmatales</taxon>
        <taxon>Gemmataceae</taxon>
        <taxon>Limnoglobus</taxon>
    </lineage>
</organism>
<dbReference type="SUPFAM" id="SSF46955">
    <property type="entry name" value="Putative DNA-binding domain"/>
    <property type="match status" value="1"/>
</dbReference>
<keyword evidence="3" id="KW-1185">Reference proteome</keyword>
<evidence type="ECO:0000313" key="3">
    <source>
        <dbReference type="Proteomes" id="UP000324974"/>
    </source>
</evidence>
<reference evidence="3" key="1">
    <citation type="submission" date="2019-08" db="EMBL/GenBank/DDBJ databases">
        <title>Limnoglobus roseus gen. nov., sp. nov., a novel freshwater planctomycete with a giant genome from the family Gemmataceae.</title>
        <authorList>
            <person name="Kulichevskaya I.S."/>
            <person name="Naumoff D.G."/>
            <person name="Miroshnikov K."/>
            <person name="Ivanova A."/>
            <person name="Philippov D.A."/>
            <person name="Hakobyan A."/>
            <person name="Rijpstra I.C."/>
            <person name="Sinninghe Damste J.S."/>
            <person name="Liesack W."/>
            <person name="Dedysh S.N."/>
        </authorList>
    </citation>
    <scope>NUCLEOTIDE SEQUENCE [LARGE SCALE GENOMIC DNA]</scope>
    <source>
        <strain evidence="3">PX52</strain>
    </source>
</reference>
<dbReference type="InterPro" id="IPR041657">
    <property type="entry name" value="HTH_17"/>
</dbReference>
<sequence>MTATIDPARLGLRIVRTPELMQLTGFSRPTLRKLELAGLLPACFRAGERGGKYWRRDQIEAWLAGRQATAVIC</sequence>
<dbReference type="KEGG" id="lrs:PX52LOC_06191"/>
<dbReference type="Gene3D" id="1.10.238.160">
    <property type="match status" value="1"/>
</dbReference>